<evidence type="ECO:0000256" key="14">
    <source>
        <dbReference type="SAM" id="SignalP"/>
    </source>
</evidence>
<evidence type="ECO:0000256" key="11">
    <source>
        <dbReference type="ARBA" id="ARBA00023157"/>
    </source>
</evidence>
<name>A0A6A4H947_9AGAR</name>
<evidence type="ECO:0000256" key="7">
    <source>
        <dbReference type="ARBA" id="ARBA00022723"/>
    </source>
</evidence>
<evidence type="ECO:0000256" key="8">
    <source>
        <dbReference type="ARBA" id="ARBA00022729"/>
    </source>
</evidence>
<keyword evidence="4" id="KW-1003">Cell membrane</keyword>
<evidence type="ECO:0000313" key="16">
    <source>
        <dbReference type="EMBL" id="KAE9393727.1"/>
    </source>
</evidence>
<comment type="similarity">
    <text evidence="3">Belongs to the RBT5 family.</text>
</comment>
<comment type="subcellular location">
    <subcellularLocation>
        <location evidence="1">Cell membrane</location>
        <topology evidence="1">Lipid-anchor</topology>
        <topology evidence="1">GPI-anchor</topology>
    </subcellularLocation>
    <subcellularLocation>
        <location evidence="2">Secreted</location>
    </subcellularLocation>
</comment>
<keyword evidence="10" id="KW-0472">Membrane</keyword>
<dbReference type="AlphaFoldDB" id="A0A6A4H947"/>
<dbReference type="SMART" id="SM00747">
    <property type="entry name" value="CFEM"/>
    <property type="match status" value="1"/>
</dbReference>
<keyword evidence="12" id="KW-0325">Glycoprotein</keyword>
<feature type="signal peptide" evidence="14">
    <location>
        <begin position="1"/>
        <end position="18"/>
    </location>
</feature>
<dbReference type="GO" id="GO:0005576">
    <property type="term" value="C:extracellular region"/>
    <property type="evidence" value="ECO:0007669"/>
    <property type="project" value="UniProtKB-SubCell"/>
</dbReference>
<evidence type="ECO:0000256" key="2">
    <source>
        <dbReference type="ARBA" id="ARBA00004613"/>
    </source>
</evidence>
<feature type="domain" description="CFEM" evidence="15">
    <location>
        <begin position="6"/>
        <end position="119"/>
    </location>
</feature>
<dbReference type="PANTHER" id="PTHR37928:SF2">
    <property type="entry name" value="GPI ANCHORED CFEM DOMAIN PROTEIN (AFU_ORTHOLOGUE AFUA_6G10580)"/>
    <property type="match status" value="1"/>
</dbReference>
<keyword evidence="6" id="KW-0349">Heme</keyword>
<evidence type="ECO:0000256" key="13">
    <source>
        <dbReference type="ARBA" id="ARBA00023288"/>
    </source>
</evidence>
<proteinExistence type="inferred from homology"/>
<dbReference type="EMBL" id="ML769565">
    <property type="protein sequence ID" value="KAE9393727.1"/>
    <property type="molecule type" value="Genomic_DNA"/>
</dbReference>
<evidence type="ECO:0000256" key="9">
    <source>
        <dbReference type="ARBA" id="ARBA00023004"/>
    </source>
</evidence>
<accession>A0A6A4H947</accession>
<keyword evidence="8 14" id="KW-0732">Signal</keyword>
<keyword evidence="17" id="KW-1185">Reference proteome</keyword>
<dbReference type="Proteomes" id="UP000799118">
    <property type="component" value="Unassembled WGS sequence"/>
</dbReference>
<reference evidence="16" key="1">
    <citation type="journal article" date="2019" name="Environ. Microbiol.">
        <title>Fungal ecological strategies reflected in gene transcription - a case study of two litter decomposers.</title>
        <authorList>
            <person name="Barbi F."/>
            <person name="Kohler A."/>
            <person name="Barry K."/>
            <person name="Baskaran P."/>
            <person name="Daum C."/>
            <person name="Fauchery L."/>
            <person name="Ihrmark K."/>
            <person name="Kuo A."/>
            <person name="LaButti K."/>
            <person name="Lipzen A."/>
            <person name="Morin E."/>
            <person name="Grigoriev I.V."/>
            <person name="Henrissat B."/>
            <person name="Lindahl B."/>
            <person name="Martin F."/>
        </authorList>
    </citation>
    <scope>NUCLEOTIDE SEQUENCE</scope>
    <source>
        <strain evidence="16">JB14</strain>
    </source>
</reference>
<evidence type="ECO:0000259" key="15">
    <source>
        <dbReference type="PROSITE" id="PS52012"/>
    </source>
</evidence>
<dbReference type="OrthoDB" id="3065412at2759"/>
<evidence type="ECO:0000256" key="5">
    <source>
        <dbReference type="ARBA" id="ARBA00022525"/>
    </source>
</evidence>
<keyword evidence="7" id="KW-0479">Metal-binding</keyword>
<sequence>MRVSLLLLAAVTSTCVSASIDSLFRRQLSNLPTCAIPCLTATTTTTFGNCSSTDEACLCNNSQFISTTTSCVEGACTGNDLQTALQAAQGLCASAGVTLDISSIASSASATATASATSSAATTSPSSSAALSNFDMNENFTRLLCLVGAGVLALLAL</sequence>
<gene>
    <name evidence="16" type="ORF">BT96DRAFT_923874</name>
</gene>
<dbReference type="Pfam" id="PF05730">
    <property type="entry name" value="CFEM"/>
    <property type="match status" value="1"/>
</dbReference>
<evidence type="ECO:0000313" key="17">
    <source>
        <dbReference type="Proteomes" id="UP000799118"/>
    </source>
</evidence>
<keyword evidence="11" id="KW-1015">Disulfide bond</keyword>
<dbReference type="GO" id="GO:0005886">
    <property type="term" value="C:plasma membrane"/>
    <property type="evidence" value="ECO:0007669"/>
    <property type="project" value="UniProtKB-SubCell"/>
</dbReference>
<evidence type="ECO:0000256" key="12">
    <source>
        <dbReference type="ARBA" id="ARBA00023180"/>
    </source>
</evidence>
<organism evidence="16 17">
    <name type="scientific">Gymnopus androsaceus JB14</name>
    <dbReference type="NCBI Taxonomy" id="1447944"/>
    <lineage>
        <taxon>Eukaryota</taxon>
        <taxon>Fungi</taxon>
        <taxon>Dikarya</taxon>
        <taxon>Basidiomycota</taxon>
        <taxon>Agaricomycotina</taxon>
        <taxon>Agaricomycetes</taxon>
        <taxon>Agaricomycetidae</taxon>
        <taxon>Agaricales</taxon>
        <taxon>Marasmiineae</taxon>
        <taxon>Omphalotaceae</taxon>
        <taxon>Gymnopus</taxon>
    </lineage>
</organism>
<feature type="chain" id="PRO_5025503445" description="CFEM domain-containing protein" evidence="14">
    <location>
        <begin position="19"/>
        <end position="157"/>
    </location>
</feature>
<dbReference type="PROSITE" id="PS52012">
    <property type="entry name" value="CFEM"/>
    <property type="match status" value="1"/>
</dbReference>
<evidence type="ECO:0000256" key="4">
    <source>
        <dbReference type="ARBA" id="ARBA00022475"/>
    </source>
</evidence>
<evidence type="ECO:0000256" key="1">
    <source>
        <dbReference type="ARBA" id="ARBA00004609"/>
    </source>
</evidence>
<keyword evidence="5" id="KW-0964">Secreted</keyword>
<keyword evidence="9" id="KW-0408">Iron</keyword>
<dbReference type="InterPro" id="IPR051735">
    <property type="entry name" value="CFEM_domain"/>
</dbReference>
<protein>
    <recommendedName>
        <fullName evidence="15">CFEM domain-containing protein</fullName>
    </recommendedName>
</protein>
<evidence type="ECO:0000256" key="6">
    <source>
        <dbReference type="ARBA" id="ARBA00022617"/>
    </source>
</evidence>
<dbReference type="GO" id="GO:0046872">
    <property type="term" value="F:metal ion binding"/>
    <property type="evidence" value="ECO:0007669"/>
    <property type="project" value="UniProtKB-KW"/>
</dbReference>
<evidence type="ECO:0000256" key="10">
    <source>
        <dbReference type="ARBA" id="ARBA00023136"/>
    </source>
</evidence>
<dbReference type="InterPro" id="IPR008427">
    <property type="entry name" value="Extracellular_membr_CFEM_dom"/>
</dbReference>
<keyword evidence="13" id="KW-0449">Lipoprotein</keyword>
<evidence type="ECO:0000256" key="3">
    <source>
        <dbReference type="ARBA" id="ARBA00010031"/>
    </source>
</evidence>
<dbReference type="PANTHER" id="PTHR37928">
    <property type="entry name" value="CFEM DOMAIN PROTEIN (AFU_ORTHOLOGUE AFUA_6G14090)"/>
    <property type="match status" value="1"/>
</dbReference>